<keyword evidence="1" id="KW-0812">Transmembrane</keyword>
<keyword evidence="1" id="KW-0472">Membrane</keyword>
<dbReference type="Proteomes" id="UP000184035">
    <property type="component" value="Unassembled WGS sequence"/>
</dbReference>
<gene>
    <name evidence="2" type="ORF">SAMN05443638_11941</name>
</gene>
<dbReference type="Pfam" id="PF09546">
    <property type="entry name" value="Spore_III_AE"/>
    <property type="match status" value="1"/>
</dbReference>
<evidence type="ECO:0000313" key="3">
    <source>
        <dbReference type="Proteomes" id="UP000184035"/>
    </source>
</evidence>
<feature type="transmembrane region" description="Helical" evidence="1">
    <location>
        <begin position="359"/>
        <end position="381"/>
    </location>
</feature>
<feature type="transmembrane region" description="Helical" evidence="1">
    <location>
        <begin position="6"/>
        <end position="24"/>
    </location>
</feature>
<dbReference type="STRING" id="1533.SAMN05443638_11941"/>
<feature type="transmembrane region" description="Helical" evidence="1">
    <location>
        <begin position="241"/>
        <end position="261"/>
    </location>
</feature>
<evidence type="ECO:0000256" key="1">
    <source>
        <dbReference type="SAM" id="Phobius"/>
    </source>
</evidence>
<evidence type="ECO:0000313" key="2">
    <source>
        <dbReference type="EMBL" id="SHE94794.1"/>
    </source>
</evidence>
<dbReference type="OrthoDB" id="1706761at2"/>
<feature type="transmembrane region" description="Helical" evidence="1">
    <location>
        <begin position="161"/>
        <end position="183"/>
    </location>
</feature>
<dbReference type="AlphaFoldDB" id="A0A1M4XMH8"/>
<accession>A0A1M4XMH8</accession>
<feature type="transmembrane region" description="Helical" evidence="1">
    <location>
        <begin position="281"/>
        <end position="303"/>
    </location>
</feature>
<dbReference type="NCBIfam" id="TIGR02829">
    <property type="entry name" value="spore_III_AE"/>
    <property type="match status" value="1"/>
</dbReference>
<dbReference type="InterPro" id="IPR014194">
    <property type="entry name" value="Spore_III_AE"/>
</dbReference>
<keyword evidence="1" id="KW-1133">Transmembrane helix</keyword>
<keyword evidence="3" id="KW-1185">Reference proteome</keyword>
<feature type="transmembrane region" description="Helical" evidence="1">
    <location>
        <begin position="131"/>
        <end position="149"/>
    </location>
</feature>
<feature type="transmembrane region" description="Helical" evidence="1">
    <location>
        <begin position="203"/>
        <end position="221"/>
    </location>
</feature>
<feature type="transmembrane region" description="Helical" evidence="1">
    <location>
        <begin position="102"/>
        <end position="119"/>
    </location>
</feature>
<organism evidence="2 3">
    <name type="scientific">Clostridium fallax</name>
    <dbReference type="NCBI Taxonomy" id="1533"/>
    <lineage>
        <taxon>Bacteria</taxon>
        <taxon>Bacillati</taxon>
        <taxon>Bacillota</taxon>
        <taxon>Clostridia</taxon>
        <taxon>Eubacteriales</taxon>
        <taxon>Clostridiaceae</taxon>
        <taxon>Clostridium</taxon>
    </lineage>
</organism>
<proteinExistence type="predicted"/>
<dbReference type="RefSeq" id="WP_072896736.1">
    <property type="nucleotide sequence ID" value="NZ_FQVM01000019.1"/>
</dbReference>
<dbReference type="EMBL" id="FQVM01000019">
    <property type="protein sequence ID" value="SHE94794.1"/>
    <property type="molecule type" value="Genomic_DNA"/>
</dbReference>
<name>A0A1M4XMH8_9CLOT</name>
<reference evidence="2 3" key="1">
    <citation type="submission" date="2016-11" db="EMBL/GenBank/DDBJ databases">
        <authorList>
            <person name="Jaros S."/>
            <person name="Januszkiewicz K."/>
            <person name="Wedrychowicz H."/>
        </authorList>
    </citation>
    <scope>NUCLEOTIDE SEQUENCE [LARGE SCALE GENOMIC DNA]</scope>
    <source>
        <strain evidence="2 3">DSM 2631</strain>
    </source>
</reference>
<sequence>MKKLNIIMVTLTIFLFIFSIEVQAQDNMKNADISEINNNPKILKFYDYINNLESDTEILNDLNLKEYIKHYMETGEENLSFKSLTKIVGTYFIKEVRVTLKLMISLIVLAIISAMIRNLQDSFSNDNISNVAFYACFAVMIMLLSRSFLISLDLAKETIQGLADFMIVLLPVLTLLLSTAGGITQAASMDPIVLGSVILTPRIYIDIIIPLILMGFVLVFVNNLSNDHKINNICKMFKQIVMWLQGIIITIFIAILSIRGISANTIDAVALKTAKFAVDNFVPIVGKAFSDAITTMAGYSLVLKNAVSTVGLIVIIVLVLFPILKMILMIFTYKLSAALVEPIADKRIVSCIEFASESLTLVMATMLSLSVMFFIMIAIMANSGRFIVGG</sequence>
<feature type="transmembrane region" description="Helical" evidence="1">
    <location>
        <begin position="310"/>
        <end position="333"/>
    </location>
</feature>
<protein>
    <submittedName>
        <fullName evidence="2">Stage III sporulation protein AE</fullName>
    </submittedName>
</protein>